<feature type="region of interest" description="Disordered" evidence="1">
    <location>
        <begin position="24"/>
        <end position="201"/>
    </location>
</feature>
<dbReference type="KEGG" id="umr:121103220"/>
<proteinExistence type="predicted"/>
<dbReference type="Proteomes" id="UP000261680">
    <property type="component" value="Unplaced"/>
</dbReference>
<feature type="compositionally biased region" description="Low complexity" evidence="1">
    <location>
        <begin position="178"/>
        <end position="201"/>
    </location>
</feature>
<evidence type="ECO:0000256" key="1">
    <source>
        <dbReference type="SAM" id="MobiDB-lite"/>
    </source>
</evidence>
<dbReference type="RefSeq" id="XP_040488286.1">
    <property type="nucleotide sequence ID" value="XM_040632352.1"/>
</dbReference>
<accession>A0A8M1FY39</accession>
<protein>
    <submittedName>
        <fullName evidence="3">Collagen alpha-1(I) chain-like</fullName>
    </submittedName>
</protein>
<feature type="compositionally biased region" description="Basic residues" evidence="1">
    <location>
        <begin position="327"/>
        <end position="336"/>
    </location>
</feature>
<feature type="compositionally biased region" description="Low complexity" evidence="1">
    <location>
        <begin position="44"/>
        <end position="71"/>
    </location>
</feature>
<keyword evidence="2" id="KW-1185">Reference proteome</keyword>
<feature type="compositionally biased region" description="Low complexity" evidence="1">
    <location>
        <begin position="339"/>
        <end position="353"/>
    </location>
</feature>
<dbReference type="GeneID" id="121103220"/>
<evidence type="ECO:0000313" key="3">
    <source>
        <dbReference type="RefSeq" id="XP_040488286.1"/>
    </source>
</evidence>
<sequence>MNRIFKEKRQPQPRRMRAIVQSRIITQPQSLALNPSRPRCQGKAGSTGAPPAARTPPRGRSRATAAGAARWRPSREPGGGRSPAQPLSRPFSGPYPLSSAFGGDPRLRGTAPLRCLPPESSLPPNNHRHRPQPEPQAALGSGGRARGPGPPRRWPGVSGPAGGRGGLDSSLRPERAGPGRTRGGAAAAAAEGLPLTPAGSGPPRGRPPFMFLPIHLFAFYKLGLFRAVSPATLFPPPEFNELRPRVSVRVEVGEFSRDGPSPLLAFYRASGSSSGFACSLRAPSAPAGRVTDPSLVLTPSPFPPPRIRAGVMSLQPPPPPHSAAHQPRGRRPRRAVQFRPGSGLPGGSRSPRL</sequence>
<evidence type="ECO:0000313" key="2">
    <source>
        <dbReference type="Proteomes" id="UP000261680"/>
    </source>
</evidence>
<feature type="compositionally biased region" description="Polar residues" evidence="1">
    <location>
        <begin position="24"/>
        <end position="33"/>
    </location>
</feature>
<name>A0A8M1FY39_URSMA</name>
<feature type="region of interest" description="Disordered" evidence="1">
    <location>
        <begin position="306"/>
        <end position="353"/>
    </location>
</feature>
<organism evidence="2 3">
    <name type="scientific">Ursus maritimus</name>
    <name type="common">Polar bear</name>
    <name type="synonym">Thalarctos maritimus</name>
    <dbReference type="NCBI Taxonomy" id="29073"/>
    <lineage>
        <taxon>Eukaryota</taxon>
        <taxon>Metazoa</taxon>
        <taxon>Chordata</taxon>
        <taxon>Craniata</taxon>
        <taxon>Vertebrata</taxon>
        <taxon>Euteleostomi</taxon>
        <taxon>Mammalia</taxon>
        <taxon>Eutheria</taxon>
        <taxon>Laurasiatheria</taxon>
        <taxon>Carnivora</taxon>
        <taxon>Caniformia</taxon>
        <taxon>Ursidae</taxon>
        <taxon>Ursus</taxon>
    </lineage>
</organism>
<reference evidence="3" key="1">
    <citation type="submission" date="2025-08" db="UniProtKB">
        <authorList>
            <consortium name="RefSeq"/>
        </authorList>
    </citation>
    <scope>IDENTIFICATION</scope>
    <source>
        <tissue evidence="3">Whole blood</tissue>
    </source>
</reference>
<dbReference type="AlphaFoldDB" id="A0A8M1FY39"/>
<gene>
    <name evidence="3" type="primary">LOC121103220</name>
</gene>